<comment type="caution">
    <text evidence="4">The sequence shown here is derived from an EMBL/GenBank/DDBJ whole genome shotgun (WGS) entry which is preliminary data.</text>
</comment>
<keyword evidence="1" id="KW-0560">Oxidoreductase</keyword>
<dbReference type="PANTHER" id="PTHR10996:SF178">
    <property type="entry name" value="2-HYDROXYACID DEHYDROGENASE YGL185C-RELATED"/>
    <property type="match status" value="1"/>
</dbReference>
<proteinExistence type="predicted"/>
<dbReference type="InterPro" id="IPR006140">
    <property type="entry name" value="D-isomer_DH_NAD-bd"/>
</dbReference>
<dbReference type="AlphaFoldDB" id="A0A124FN47"/>
<evidence type="ECO:0000256" key="1">
    <source>
        <dbReference type="ARBA" id="ARBA00023002"/>
    </source>
</evidence>
<dbReference type="PANTHER" id="PTHR10996">
    <property type="entry name" value="2-HYDROXYACID DEHYDROGENASE-RELATED"/>
    <property type="match status" value="1"/>
</dbReference>
<dbReference type="GO" id="GO:0030267">
    <property type="term" value="F:glyoxylate reductase (NADPH) activity"/>
    <property type="evidence" value="ECO:0007669"/>
    <property type="project" value="TreeGrafter"/>
</dbReference>
<dbReference type="Proteomes" id="UP000064249">
    <property type="component" value="Unassembled WGS sequence"/>
</dbReference>
<evidence type="ECO:0000313" key="5">
    <source>
        <dbReference type="Proteomes" id="UP000064249"/>
    </source>
</evidence>
<organism evidence="4 5">
    <name type="scientific">Anaerolinea thermophila</name>
    <dbReference type="NCBI Taxonomy" id="167964"/>
    <lineage>
        <taxon>Bacteria</taxon>
        <taxon>Bacillati</taxon>
        <taxon>Chloroflexota</taxon>
        <taxon>Anaerolineae</taxon>
        <taxon>Anaerolineales</taxon>
        <taxon>Anaerolineaceae</taxon>
        <taxon>Anaerolinea</taxon>
    </lineage>
</organism>
<dbReference type="GO" id="GO:0005829">
    <property type="term" value="C:cytosol"/>
    <property type="evidence" value="ECO:0007669"/>
    <property type="project" value="TreeGrafter"/>
</dbReference>
<accession>A0A124FN47</accession>
<dbReference type="Pfam" id="PF02826">
    <property type="entry name" value="2-Hacid_dh_C"/>
    <property type="match status" value="1"/>
</dbReference>
<evidence type="ECO:0000259" key="3">
    <source>
        <dbReference type="Pfam" id="PF02826"/>
    </source>
</evidence>
<dbReference type="GO" id="GO:0051287">
    <property type="term" value="F:NAD binding"/>
    <property type="evidence" value="ECO:0007669"/>
    <property type="project" value="InterPro"/>
</dbReference>
<dbReference type="GO" id="GO:0016618">
    <property type="term" value="F:hydroxypyruvate reductase [NAD(P)H] activity"/>
    <property type="evidence" value="ECO:0007669"/>
    <property type="project" value="TreeGrafter"/>
</dbReference>
<evidence type="ECO:0000313" key="4">
    <source>
        <dbReference type="EMBL" id="KUK46766.1"/>
    </source>
</evidence>
<protein>
    <submittedName>
        <fullName evidence="4">Putative dehydrogenase</fullName>
    </submittedName>
</protein>
<evidence type="ECO:0000256" key="2">
    <source>
        <dbReference type="ARBA" id="ARBA00023027"/>
    </source>
</evidence>
<name>A0A124FN47_9CHLR</name>
<feature type="non-terminal residue" evidence="4">
    <location>
        <position position="1"/>
    </location>
</feature>
<sequence length="128" mass="13955">LPLTPQTKGVIAAEELRLLSSNAFVVNVGRGELIDQHALYTTLKEKHIAGAALDVWYHYPSDEASRSHTPPADEPFGELENIVMSPHKAGGLSVEQVEEERMRALADLLNSLFQSDAFPAGIDLQAGY</sequence>
<reference evidence="4 5" key="1">
    <citation type="journal article" date="2015" name="MBio">
        <title>Genome-Resolved Metagenomic Analysis Reveals Roles for Candidate Phyla and Other Microbial Community Members in Biogeochemical Transformations in Oil Reservoirs.</title>
        <authorList>
            <person name="Hu P."/>
            <person name="Tom L."/>
            <person name="Singh A."/>
            <person name="Thomas B.C."/>
            <person name="Baker B.J."/>
            <person name="Piceno Y.M."/>
            <person name="Andersen G.L."/>
            <person name="Banfield J.F."/>
        </authorList>
    </citation>
    <scope>NUCLEOTIDE SEQUENCE [LARGE SCALE GENOMIC DNA]</scope>
    <source>
        <strain evidence="4">46_16</strain>
    </source>
</reference>
<dbReference type="InterPro" id="IPR050223">
    <property type="entry name" value="D-isomer_2-hydroxyacid_DH"/>
</dbReference>
<gene>
    <name evidence="4" type="ORF">XD73_0338</name>
</gene>
<dbReference type="EMBL" id="LGFU01000008">
    <property type="protein sequence ID" value="KUK46766.1"/>
    <property type="molecule type" value="Genomic_DNA"/>
</dbReference>
<keyword evidence="2" id="KW-0520">NAD</keyword>
<dbReference type="SUPFAM" id="SSF51735">
    <property type="entry name" value="NAD(P)-binding Rossmann-fold domains"/>
    <property type="match status" value="1"/>
</dbReference>
<feature type="domain" description="D-isomer specific 2-hydroxyacid dehydrogenase NAD-binding" evidence="3">
    <location>
        <begin position="1"/>
        <end position="89"/>
    </location>
</feature>
<dbReference type="Gene3D" id="3.40.50.720">
    <property type="entry name" value="NAD(P)-binding Rossmann-like Domain"/>
    <property type="match status" value="2"/>
</dbReference>
<dbReference type="InterPro" id="IPR036291">
    <property type="entry name" value="NAD(P)-bd_dom_sf"/>
</dbReference>